<organism evidence="4 5">
    <name type="scientific">Gemmata palustris</name>
    <dbReference type="NCBI Taxonomy" id="2822762"/>
    <lineage>
        <taxon>Bacteria</taxon>
        <taxon>Pseudomonadati</taxon>
        <taxon>Planctomycetota</taxon>
        <taxon>Planctomycetia</taxon>
        <taxon>Gemmatales</taxon>
        <taxon>Gemmataceae</taxon>
        <taxon>Gemmata</taxon>
    </lineage>
</organism>
<evidence type="ECO:0000259" key="3">
    <source>
        <dbReference type="Pfam" id="PF07587"/>
    </source>
</evidence>
<dbReference type="EMBL" id="JAGKQQ010000001">
    <property type="protein sequence ID" value="MBP3957561.1"/>
    <property type="molecule type" value="Genomic_DNA"/>
</dbReference>
<dbReference type="Proteomes" id="UP000676565">
    <property type="component" value="Unassembled WGS sequence"/>
</dbReference>
<feature type="domain" description="DUF1553" evidence="3">
    <location>
        <begin position="431"/>
        <end position="686"/>
    </location>
</feature>
<sequence length="715" mass="80272">MRLLPRSSAIVGLLIAGYCAPAAEPPGAEWAYGSFKRPAVPALPDPKLQATNEIDRFLLAALAEHKLAFAPEADRRTLIRRVYFDLVGLPPTPEQVEMFVADKSPDAYEKLVDKLLAAPQYGERQAIFWLDLVRFAETDGFKADDPRPLAWRYRDYVIKSFNADKPFDRFVKEQLAGDELYPDDPDAVVATGFLRHYPDEYNAVNLEQRRYEIITDITDTTSAAFLALTSGCARCHDHKYDPITQKDYFRLQAFFAGYWPTESPLISSKERAEYEKKFAAWEAKTTEVRAAIAAIEDPYRKKESNRQRGRFPDEYVGLLDIPFETRTPIQRQLAAMVEKQVYVRGDVTKSLKPAEKEQIESLKAKLAELSKEKPTEPVRAMAMTDLAAPPATKLFKRGNWQKPGDELVPGFLSAIDDRDAGAKPLGASSGRRAALANWVASKDNPLTARVIVNRIWQQRFGAGLVRTSSDFGVTGDRPTHPELLNWLASELTAKDWSLKHIHRLIVLSSAYRQGTRGTVEGEKVDPENKLLWQFPRRRLDGETLRDAMLAVSGQLNPKAGGPSVFPELPPELQKSAGAQWKVSADAAERNRRSVYVFVKRNLRYPLFALFDAPDRNETCSRRFVTTTAPQALTMLNDSIVIGFGKSLADRVTKEVGTDREKFIDRAFRLTSGRPATSEESAAMLGYLTRHRGTASEAAIDLCHALLNLNEFLYVD</sequence>
<dbReference type="RefSeq" id="WP_210656739.1">
    <property type="nucleotide sequence ID" value="NZ_JAGKQQ010000001.1"/>
</dbReference>
<dbReference type="PANTHER" id="PTHR35889:SF3">
    <property type="entry name" value="F-BOX DOMAIN-CONTAINING PROTEIN"/>
    <property type="match status" value="1"/>
</dbReference>
<dbReference type="InterPro" id="IPR011444">
    <property type="entry name" value="DUF1549"/>
</dbReference>
<accession>A0ABS5BV24</accession>
<dbReference type="PANTHER" id="PTHR35889">
    <property type="entry name" value="CYCLOINULO-OLIGOSACCHARIDE FRUCTANOTRANSFERASE-RELATED"/>
    <property type="match status" value="1"/>
</dbReference>
<feature type="signal peptide" evidence="1">
    <location>
        <begin position="1"/>
        <end position="22"/>
    </location>
</feature>
<evidence type="ECO:0000313" key="5">
    <source>
        <dbReference type="Proteomes" id="UP000676565"/>
    </source>
</evidence>
<evidence type="ECO:0000256" key="1">
    <source>
        <dbReference type="SAM" id="SignalP"/>
    </source>
</evidence>
<feature type="domain" description="DUF1549" evidence="2">
    <location>
        <begin position="53"/>
        <end position="257"/>
    </location>
</feature>
<evidence type="ECO:0000259" key="2">
    <source>
        <dbReference type="Pfam" id="PF07583"/>
    </source>
</evidence>
<comment type="caution">
    <text evidence="4">The sequence shown here is derived from an EMBL/GenBank/DDBJ whole genome shotgun (WGS) entry which is preliminary data.</text>
</comment>
<reference evidence="4 5" key="1">
    <citation type="submission" date="2021-04" db="EMBL/GenBank/DDBJ databases">
        <authorList>
            <person name="Ivanova A."/>
        </authorList>
    </citation>
    <scope>NUCLEOTIDE SEQUENCE [LARGE SCALE GENOMIC DNA]</scope>
    <source>
        <strain evidence="4 5">G18</strain>
    </source>
</reference>
<dbReference type="Pfam" id="PF07587">
    <property type="entry name" value="PSD1"/>
    <property type="match status" value="1"/>
</dbReference>
<protein>
    <submittedName>
        <fullName evidence="4">DUF1553 domain-containing protein</fullName>
    </submittedName>
</protein>
<proteinExistence type="predicted"/>
<keyword evidence="1" id="KW-0732">Signal</keyword>
<dbReference type="Pfam" id="PF07583">
    <property type="entry name" value="PSCyt2"/>
    <property type="match status" value="1"/>
</dbReference>
<name>A0ABS5BV24_9BACT</name>
<feature type="chain" id="PRO_5045486663" evidence="1">
    <location>
        <begin position="23"/>
        <end position="715"/>
    </location>
</feature>
<gene>
    <name evidence="4" type="ORF">J8F10_20120</name>
</gene>
<evidence type="ECO:0000313" key="4">
    <source>
        <dbReference type="EMBL" id="MBP3957561.1"/>
    </source>
</evidence>
<keyword evidence="5" id="KW-1185">Reference proteome</keyword>
<dbReference type="InterPro" id="IPR022655">
    <property type="entry name" value="DUF1553"/>
</dbReference>